<evidence type="ECO:0000313" key="3">
    <source>
        <dbReference type="EMBL" id="RKG78856.1"/>
    </source>
</evidence>
<keyword evidence="4" id="KW-1185">Reference proteome</keyword>
<accession>A0A3A8I862</accession>
<evidence type="ECO:0000256" key="2">
    <source>
        <dbReference type="SAM" id="SignalP"/>
    </source>
</evidence>
<dbReference type="PANTHER" id="PTHR30203:SF24">
    <property type="entry name" value="BLR4935 PROTEIN"/>
    <property type="match status" value="1"/>
</dbReference>
<dbReference type="EMBL" id="RAVZ01000256">
    <property type="protein sequence ID" value="RKG78856.1"/>
    <property type="molecule type" value="Genomic_DNA"/>
</dbReference>
<dbReference type="GO" id="GO:0015562">
    <property type="term" value="F:efflux transmembrane transporter activity"/>
    <property type="evidence" value="ECO:0007669"/>
    <property type="project" value="InterPro"/>
</dbReference>
<dbReference type="InterPro" id="IPR010131">
    <property type="entry name" value="MdtP/NodT-like"/>
</dbReference>
<gene>
    <name evidence="3" type="ORF">D7V88_29380</name>
</gene>
<evidence type="ECO:0000313" key="4">
    <source>
        <dbReference type="Proteomes" id="UP000268094"/>
    </source>
</evidence>
<protein>
    <submittedName>
        <fullName evidence="3">TolC family protein</fullName>
    </submittedName>
</protein>
<dbReference type="SUPFAM" id="SSF56954">
    <property type="entry name" value="Outer membrane efflux proteins (OEP)"/>
    <property type="match status" value="1"/>
</dbReference>
<dbReference type="Proteomes" id="UP000268094">
    <property type="component" value="Unassembled WGS sequence"/>
</dbReference>
<keyword evidence="2" id="KW-0732">Signal</keyword>
<feature type="signal peptide" evidence="2">
    <location>
        <begin position="1"/>
        <end position="44"/>
    </location>
</feature>
<dbReference type="AlphaFoldDB" id="A0A3A8I862"/>
<proteinExistence type="inferred from homology"/>
<sequence>MSGPVRDCWCAAPAIPGVLPVFIRSATAAFGLAAALLVTSPADAGPTYARANQGRGSGPPLTFEAALALARERAPALLEARAHVQAARGQVAGAAPLLRGNPQLDLQAGPRRLVTGERGTDLAVGLSQPLEIGGQQGLRRDAARAGLSREEAQERDAERLVLGEVAGRFLRVLHAQERVKLADTVVVALTDTVHATERRFEAGDVPVVDVNVAKVARARARAEQALARGEASALMDELRALLGASIPEVPGVQGDLRTLALAPLPRDTRKKLERADLTALEEEHTQAQANATLGRREALPDVTLGVRYQREADETVLLGTLSVPLPVFARGQEARASAEAEANRLDSLLKVARMAVANQTSAAGGRYFARVEALELLEAEALPLLADNESLARRSYDAGELDLAGFILIRRDTLEARTAWLDSLLEVGLARVQYAVEMGVTP</sequence>
<dbReference type="Gene3D" id="1.20.1600.10">
    <property type="entry name" value="Outer membrane efflux proteins (OEP)"/>
    <property type="match status" value="1"/>
</dbReference>
<dbReference type="InterPro" id="IPR003423">
    <property type="entry name" value="OMP_efflux"/>
</dbReference>
<feature type="chain" id="PRO_5017287261" evidence="2">
    <location>
        <begin position="45"/>
        <end position="442"/>
    </location>
</feature>
<comment type="caution">
    <text evidence="3">The sequence shown here is derived from an EMBL/GenBank/DDBJ whole genome shotgun (WGS) entry which is preliminary data.</text>
</comment>
<dbReference type="PANTHER" id="PTHR30203">
    <property type="entry name" value="OUTER MEMBRANE CATION EFFLUX PROTEIN"/>
    <property type="match status" value="1"/>
</dbReference>
<name>A0A3A8I862_9BACT</name>
<evidence type="ECO:0000256" key="1">
    <source>
        <dbReference type="ARBA" id="ARBA00007613"/>
    </source>
</evidence>
<reference evidence="4" key="1">
    <citation type="submission" date="2018-09" db="EMBL/GenBank/DDBJ databases">
        <authorList>
            <person name="Livingstone P.G."/>
            <person name="Whitworth D.E."/>
        </authorList>
    </citation>
    <scope>NUCLEOTIDE SEQUENCE [LARGE SCALE GENOMIC DNA]</scope>
    <source>
        <strain evidence="4">CA054A</strain>
    </source>
</reference>
<dbReference type="Pfam" id="PF02321">
    <property type="entry name" value="OEP"/>
    <property type="match status" value="1"/>
</dbReference>
<organism evidence="3 4">
    <name type="scientific">Corallococcus terminator</name>
    <dbReference type="NCBI Taxonomy" id="2316733"/>
    <lineage>
        <taxon>Bacteria</taxon>
        <taxon>Pseudomonadati</taxon>
        <taxon>Myxococcota</taxon>
        <taxon>Myxococcia</taxon>
        <taxon>Myxococcales</taxon>
        <taxon>Cystobacterineae</taxon>
        <taxon>Myxococcaceae</taxon>
        <taxon>Corallococcus</taxon>
    </lineage>
</organism>
<comment type="similarity">
    <text evidence="1">Belongs to the outer membrane factor (OMF) (TC 1.B.17) family.</text>
</comment>